<feature type="transmembrane region" description="Helical" evidence="3">
    <location>
        <begin position="321"/>
        <end position="342"/>
    </location>
</feature>
<dbReference type="AlphaFoldDB" id="A0A1I8JAA4"/>
<protein>
    <submittedName>
        <fullName evidence="5">Sortilin_C domain-containing protein</fullName>
    </submittedName>
</protein>
<accession>A0A1I8JAA4</accession>
<keyword evidence="3" id="KW-0812">Transmembrane</keyword>
<feature type="region of interest" description="Disordered" evidence="2">
    <location>
        <begin position="1"/>
        <end position="24"/>
    </location>
</feature>
<dbReference type="InterPro" id="IPR002172">
    <property type="entry name" value="LDrepeatLR_classA_rpt"/>
</dbReference>
<dbReference type="WBParaSite" id="maker-uti_cns_0046349-snap-gene-0.13-mRNA-1">
    <property type="protein sequence ID" value="maker-uti_cns_0046349-snap-gene-0.13-mRNA-1"/>
    <property type="gene ID" value="maker-uti_cns_0046349-snap-gene-0.13"/>
</dbReference>
<proteinExistence type="predicted"/>
<keyword evidence="4" id="KW-1185">Reference proteome</keyword>
<evidence type="ECO:0000256" key="1">
    <source>
        <dbReference type="ARBA" id="ARBA00023157"/>
    </source>
</evidence>
<feature type="compositionally biased region" description="Polar residues" evidence="2">
    <location>
        <begin position="63"/>
        <end position="78"/>
    </location>
</feature>
<keyword evidence="1" id="KW-1015">Disulfide bond</keyword>
<dbReference type="Proteomes" id="UP000095280">
    <property type="component" value="Unplaced"/>
</dbReference>
<sequence>MATSSSAGSSPTNSPWTRSTSRNKQHGYMASTTAAAALIWAVLTSNAALSEDSASVVKKPDTVLNNPSGSTQTPPLESTTVSRKLDITNYLLPRIHKRCLKTDDRLNYIDHSLLIGTQQPDESLLDAFILCDGAFTWAAVSSNSDELNREFTWRLAFNINSPPECGDTLVLNSSEFSPLAHHQHWHSKMRSESVEFNCTNRVYPYLHKTKYRFAKLSWRRSNMTRASGMTISVLIYARFRVHLTREDRLSSCVKYMYNGFWCGSSSMNDTGGHCIYSNHYCNGYDDCLDAGSASDLSSDEIDCQRHFHGIDFLGPGQSSGLGPSAGVIALMLLAVLASQLLISRQIIV</sequence>
<evidence type="ECO:0000313" key="4">
    <source>
        <dbReference type="Proteomes" id="UP000095280"/>
    </source>
</evidence>
<reference evidence="5" key="1">
    <citation type="submission" date="2016-11" db="UniProtKB">
        <authorList>
            <consortium name="WormBaseParasite"/>
        </authorList>
    </citation>
    <scope>IDENTIFICATION</scope>
</reference>
<feature type="compositionally biased region" description="Low complexity" evidence="2">
    <location>
        <begin position="1"/>
        <end position="15"/>
    </location>
</feature>
<keyword evidence="3" id="KW-0472">Membrane</keyword>
<dbReference type="Gene3D" id="4.10.400.10">
    <property type="entry name" value="Low-density Lipoprotein Receptor"/>
    <property type="match status" value="1"/>
</dbReference>
<evidence type="ECO:0000256" key="2">
    <source>
        <dbReference type="SAM" id="MobiDB-lite"/>
    </source>
</evidence>
<organism evidence="4 5">
    <name type="scientific">Macrostomum lignano</name>
    <dbReference type="NCBI Taxonomy" id="282301"/>
    <lineage>
        <taxon>Eukaryota</taxon>
        <taxon>Metazoa</taxon>
        <taxon>Spiralia</taxon>
        <taxon>Lophotrochozoa</taxon>
        <taxon>Platyhelminthes</taxon>
        <taxon>Rhabditophora</taxon>
        <taxon>Macrostomorpha</taxon>
        <taxon>Macrostomida</taxon>
        <taxon>Macrostomidae</taxon>
        <taxon>Macrostomum</taxon>
    </lineage>
</organism>
<dbReference type="CDD" id="cd00112">
    <property type="entry name" value="LDLa"/>
    <property type="match status" value="1"/>
</dbReference>
<evidence type="ECO:0000313" key="5">
    <source>
        <dbReference type="WBParaSite" id="maker-uti_cns_0046349-snap-gene-0.13-mRNA-1"/>
    </source>
</evidence>
<evidence type="ECO:0000256" key="3">
    <source>
        <dbReference type="SAM" id="Phobius"/>
    </source>
</evidence>
<keyword evidence="3" id="KW-1133">Transmembrane helix</keyword>
<feature type="region of interest" description="Disordered" evidence="2">
    <location>
        <begin position="55"/>
        <end position="78"/>
    </location>
</feature>
<name>A0A1I8JAA4_9PLAT</name>
<dbReference type="InterPro" id="IPR036055">
    <property type="entry name" value="LDL_receptor-like_sf"/>
</dbReference>